<keyword evidence="2" id="KW-0732">Signal</keyword>
<dbReference type="InterPro" id="IPR033803">
    <property type="entry name" value="CBD-like_Golvesin-Xly"/>
</dbReference>
<feature type="region of interest" description="Disordered" evidence="1">
    <location>
        <begin position="436"/>
        <end position="459"/>
    </location>
</feature>
<comment type="caution">
    <text evidence="4">The sequence shown here is derived from an EMBL/GenBank/DDBJ whole genome shotgun (WGS) entry which is preliminary data.</text>
</comment>
<dbReference type="Proteomes" id="UP000280307">
    <property type="component" value="Unassembled WGS sequence"/>
</dbReference>
<accession>A0A426U2M2</accession>
<evidence type="ECO:0000313" key="5">
    <source>
        <dbReference type="Proteomes" id="UP000280307"/>
    </source>
</evidence>
<reference evidence="4 5" key="1">
    <citation type="submission" date="2018-12" db="EMBL/GenBank/DDBJ databases">
        <title>Genome Sequence of Candidatus Viridilinea halotolerans isolated from saline sulfide-rich spring.</title>
        <authorList>
            <person name="Grouzdev D.S."/>
            <person name="Burganskaya E.I."/>
            <person name="Krutkina M.S."/>
            <person name="Sukhacheva M.V."/>
            <person name="Gorlenko V.M."/>
        </authorList>
    </citation>
    <scope>NUCLEOTIDE SEQUENCE [LARGE SCALE GENOMIC DNA]</scope>
    <source>
        <strain evidence="4">Chok-6</strain>
    </source>
</reference>
<feature type="domain" description="Golvesin/Xly CBD-like" evidence="3">
    <location>
        <begin position="223"/>
        <end position="352"/>
    </location>
</feature>
<evidence type="ECO:0000256" key="2">
    <source>
        <dbReference type="SAM" id="SignalP"/>
    </source>
</evidence>
<protein>
    <recommendedName>
        <fullName evidence="3">Golvesin/Xly CBD-like domain-containing protein</fullName>
    </recommendedName>
</protein>
<feature type="chain" id="PRO_5019275318" description="Golvesin/Xly CBD-like domain-containing protein" evidence="2">
    <location>
        <begin position="24"/>
        <end position="459"/>
    </location>
</feature>
<name>A0A426U2M2_9CHLR</name>
<evidence type="ECO:0000259" key="3">
    <source>
        <dbReference type="Pfam" id="PF25275"/>
    </source>
</evidence>
<sequence length="459" mass="49880">MRILTQRQVLLFLLLALLTVAVAQVQARPAQEPLRQELAPTYRIFATRQGLVGGMTANGHIIVERDRFVALPSWSVLSPKGTDRYSVRVTYRGRSVVVPVWDVGPWNTSDEYWGPRRQRYSDLPVGVPMAQAAYYNGYNGGRDEQGRRINNPNGIDIGDGTFWDDLRMTNNDWVEVSFLWLGADPGPGAAVAVTAPVPQAAPVPAPTAAPPAPPVEAEAGALVVDDASTGFVRQGFPWNEAQCGFGGSHTWTGSTRIVARATAAAAWQPNDLPPGYYELLAYIPNCGGLATRSANYQITHDAGTTSVPLDQQAHAGAWASLGAYSFGSDPNLSPRVFLDDLAADEGLAVRYDALAWAPRTDPNPPTASIQQIEREGTGYRITWGANTNRSAIASYDVQVRQLPRGGWSDWQRASTSTNAWFGPDEGRHFAFRARARAREGNVQPWPAEPDMDTRQAAGP</sequence>
<feature type="signal peptide" evidence="2">
    <location>
        <begin position="1"/>
        <end position="23"/>
    </location>
</feature>
<evidence type="ECO:0000256" key="1">
    <source>
        <dbReference type="SAM" id="MobiDB-lite"/>
    </source>
</evidence>
<dbReference type="Pfam" id="PF25275">
    <property type="entry name" value="Golvesin_C"/>
    <property type="match status" value="1"/>
</dbReference>
<dbReference type="AlphaFoldDB" id="A0A426U2M2"/>
<proteinExistence type="predicted"/>
<dbReference type="EMBL" id="RSAS01000310">
    <property type="protein sequence ID" value="RRR73861.1"/>
    <property type="molecule type" value="Genomic_DNA"/>
</dbReference>
<organism evidence="4 5">
    <name type="scientific">Candidatus Viridilinea halotolerans</name>
    <dbReference type="NCBI Taxonomy" id="2491704"/>
    <lineage>
        <taxon>Bacteria</taxon>
        <taxon>Bacillati</taxon>
        <taxon>Chloroflexota</taxon>
        <taxon>Chloroflexia</taxon>
        <taxon>Chloroflexales</taxon>
        <taxon>Chloroflexineae</taxon>
        <taxon>Oscillochloridaceae</taxon>
        <taxon>Candidatus Viridilinea</taxon>
    </lineage>
</organism>
<gene>
    <name evidence="4" type="ORF">EI684_08200</name>
</gene>
<evidence type="ECO:0000313" key="4">
    <source>
        <dbReference type="EMBL" id="RRR73861.1"/>
    </source>
</evidence>